<evidence type="ECO:0000256" key="6">
    <source>
        <dbReference type="HAMAP-Rule" id="MF_00365"/>
    </source>
</evidence>
<dbReference type="GO" id="GO:0005524">
    <property type="term" value="F:ATP binding"/>
    <property type="evidence" value="ECO:0007669"/>
    <property type="project" value="UniProtKB-UniRule"/>
</dbReference>
<dbReference type="OrthoDB" id="5289054at2"/>
<dbReference type="InterPro" id="IPR042174">
    <property type="entry name" value="RecF_2"/>
</dbReference>
<evidence type="ECO:0000256" key="1">
    <source>
        <dbReference type="ARBA" id="ARBA00022490"/>
    </source>
</evidence>
<evidence type="ECO:0000256" key="2">
    <source>
        <dbReference type="ARBA" id="ARBA00022705"/>
    </source>
</evidence>
<dbReference type="GO" id="GO:0003697">
    <property type="term" value="F:single-stranded DNA binding"/>
    <property type="evidence" value="ECO:0007669"/>
    <property type="project" value="UniProtKB-UniRule"/>
</dbReference>
<evidence type="ECO:0000313" key="8">
    <source>
        <dbReference type="EMBL" id="ATX78456.1"/>
    </source>
</evidence>
<keyword evidence="5 6" id="KW-0238">DNA-binding</keyword>
<evidence type="ECO:0000256" key="5">
    <source>
        <dbReference type="ARBA" id="ARBA00023125"/>
    </source>
</evidence>
<gene>
    <name evidence="6" type="primary">recF</name>
    <name evidence="8" type="ORF">Ga0123461_0003</name>
</gene>
<dbReference type="GO" id="GO:0005737">
    <property type="term" value="C:cytoplasm"/>
    <property type="evidence" value="ECO:0007669"/>
    <property type="project" value="UniProtKB-SubCell"/>
</dbReference>
<keyword evidence="6" id="KW-0234">DNA repair</keyword>
<reference evidence="8 9" key="1">
    <citation type="submission" date="2016-12" db="EMBL/GenBank/DDBJ databases">
        <title>Isolation and genomic insights into novel planktonic Zetaproteobacteria from stratified waters of the Chesapeake Bay.</title>
        <authorList>
            <person name="McAllister S.M."/>
            <person name="Kato S."/>
            <person name="Chan C.S."/>
            <person name="Chiu B.K."/>
            <person name="Field E.K."/>
        </authorList>
    </citation>
    <scope>NUCLEOTIDE SEQUENCE [LARGE SCALE GENOMIC DNA]</scope>
    <source>
        <strain evidence="8 9">CP-5</strain>
    </source>
</reference>
<accession>A0A2K8L2J3</accession>
<dbReference type="InterPro" id="IPR027417">
    <property type="entry name" value="P-loop_NTPase"/>
</dbReference>
<protein>
    <recommendedName>
        <fullName evidence="6">DNA replication and repair protein RecF</fullName>
    </recommendedName>
</protein>
<dbReference type="GO" id="GO:0006260">
    <property type="term" value="P:DNA replication"/>
    <property type="evidence" value="ECO:0007669"/>
    <property type="project" value="UniProtKB-UniRule"/>
</dbReference>
<dbReference type="Gene3D" id="1.20.1050.90">
    <property type="entry name" value="RecF/RecN/SMC, N-terminal domain"/>
    <property type="match status" value="1"/>
</dbReference>
<dbReference type="PANTHER" id="PTHR32182:SF0">
    <property type="entry name" value="DNA REPLICATION AND REPAIR PROTEIN RECF"/>
    <property type="match status" value="1"/>
</dbReference>
<dbReference type="HAMAP" id="MF_00365">
    <property type="entry name" value="RecF"/>
    <property type="match status" value="1"/>
</dbReference>
<dbReference type="PANTHER" id="PTHR32182">
    <property type="entry name" value="DNA REPLICATION AND REPAIR PROTEIN RECF"/>
    <property type="match status" value="1"/>
</dbReference>
<dbReference type="GO" id="GO:0009432">
    <property type="term" value="P:SOS response"/>
    <property type="evidence" value="ECO:0007669"/>
    <property type="project" value="UniProtKB-UniRule"/>
</dbReference>
<dbReference type="InterPro" id="IPR003395">
    <property type="entry name" value="RecF/RecN/SMC_N"/>
</dbReference>
<dbReference type="EMBL" id="CP018799">
    <property type="protein sequence ID" value="ATX78456.1"/>
    <property type="molecule type" value="Genomic_DNA"/>
</dbReference>
<proteinExistence type="inferred from homology"/>
<keyword evidence="9" id="KW-1185">Reference proteome</keyword>
<comment type="subcellular location">
    <subcellularLocation>
        <location evidence="6">Cytoplasm</location>
    </subcellularLocation>
</comment>
<dbReference type="NCBIfam" id="TIGR00611">
    <property type="entry name" value="recf"/>
    <property type="match status" value="1"/>
</dbReference>
<keyword evidence="2 6" id="KW-0235">DNA replication</keyword>
<comment type="function">
    <text evidence="6">The RecF protein is involved in DNA metabolism; it is required for DNA replication and normal SOS inducibility. RecF binds preferentially to single-stranded, linear DNA. It also seems to bind ATP.</text>
</comment>
<keyword evidence="3 6" id="KW-0547">Nucleotide-binding</keyword>
<organism evidence="8 9">
    <name type="scientific">Mariprofundus aestuarium</name>
    <dbReference type="NCBI Taxonomy" id="1921086"/>
    <lineage>
        <taxon>Bacteria</taxon>
        <taxon>Pseudomonadati</taxon>
        <taxon>Pseudomonadota</taxon>
        <taxon>Candidatius Mariprofundia</taxon>
        <taxon>Mariprofundales</taxon>
        <taxon>Mariprofundaceae</taxon>
        <taxon>Mariprofundus</taxon>
    </lineage>
</organism>
<evidence type="ECO:0000313" key="9">
    <source>
        <dbReference type="Proteomes" id="UP000231701"/>
    </source>
</evidence>
<dbReference type="Proteomes" id="UP000231701">
    <property type="component" value="Chromosome"/>
</dbReference>
<keyword evidence="1 6" id="KW-0963">Cytoplasm</keyword>
<dbReference type="SUPFAM" id="SSF52540">
    <property type="entry name" value="P-loop containing nucleoside triphosphate hydrolases"/>
    <property type="match status" value="1"/>
</dbReference>
<dbReference type="RefSeq" id="WP_100276466.1">
    <property type="nucleotide sequence ID" value="NZ_CP018799.1"/>
</dbReference>
<dbReference type="InterPro" id="IPR001238">
    <property type="entry name" value="DNA-binding_RecF"/>
</dbReference>
<keyword evidence="6" id="KW-0742">SOS response</keyword>
<dbReference type="AlphaFoldDB" id="A0A2K8L2J3"/>
<evidence type="ECO:0000256" key="4">
    <source>
        <dbReference type="ARBA" id="ARBA00022840"/>
    </source>
</evidence>
<keyword evidence="6" id="KW-0227">DNA damage</keyword>
<dbReference type="Pfam" id="PF02463">
    <property type="entry name" value="SMC_N"/>
    <property type="match status" value="1"/>
</dbReference>
<dbReference type="Gene3D" id="3.40.50.300">
    <property type="entry name" value="P-loop containing nucleotide triphosphate hydrolases"/>
    <property type="match status" value="1"/>
</dbReference>
<feature type="domain" description="RecF/RecN/SMC N-terminal" evidence="7">
    <location>
        <begin position="8"/>
        <end position="331"/>
    </location>
</feature>
<name>A0A2K8L2J3_MARES</name>
<dbReference type="GO" id="GO:0000731">
    <property type="term" value="P:DNA synthesis involved in DNA repair"/>
    <property type="evidence" value="ECO:0007669"/>
    <property type="project" value="TreeGrafter"/>
</dbReference>
<sequence length="377" mass="43139">MSATPLSIREVKVRHLRCHEEITWNCSEGLNLIIGANGSGKTTLLEAVYLMAHGRSFRQARDPFLVKRDAERFFIHGQWHRYGPMNLSVAGRRGQTTLRLQGRDVQRRKDVSESFPVLVDAPQGRKIIDGAPGERRRWLDGLVITCFQNMAIHYERYLRAVMQRSRLLRRRASSEELDVWEHQIVQYGKPIVLAREKMVAEMNLYLVEEVALTEHPLTISVTMPDYDQQAWLSRLKEKRSDDLRTGLRFGPHCDLVNIHFQKREIRSAGSRGQQKLAAIAIKMAECGLWTRYRKLIPVLLLDDCLEALDRTRQLRLLKRLQNSSAQVLMTAPEGVNIASDLNIRIQLLDAHGLCDSATSSMVSMLDDDTTEVMEEAA</sequence>
<dbReference type="GO" id="GO:0006302">
    <property type="term" value="P:double-strand break repair"/>
    <property type="evidence" value="ECO:0007669"/>
    <property type="project" value="TreeGrafter"/>
</dbReference>
<evidence type="ECO:0000259" key="7">
    <source>
        <dbReference type="Pfam" id="PF02463"/>
    </source>
</evidence>
<feature type="binding site" evidence="6">
    <location>
        <begin position="35"/>
        <end position="42"/>
    </location>
    <ligand>
        <name>ATP</name>
        <dbReference type="ChEBI" id="CHEBI:30616"/>
    </ligand>
</feature>
<evidence type="ECO:0000256" key="3">
    <source>
        <dbReference type="ARBA" id="ARBA00022741"/>
    </source>
</evidence>
<dbReference type="KEGG" id="maes:Ga0123461_0003"/>
<keyword evidence="4 6" id="KW-0067">ATP-binding</keyword>
<comment type="similarity">
    <text evidence="6">Belongs to the RecF family.</text>
</comment>